<accession>A0A8S3CF86</accession>
<dbReference type="SUPFAM" id="SSF140864">
    <property type="entry name" value="TROVE domain-like"/>
    <property type="match status" value="1"/>
</dbReference>
<comment type="subcellular location">
    <subcellularLocation>
        <location evidence="1">Cytoplasm</location>
    </subcellularLocation>
</comment>
<dbReference type="Proteomes" id="UP000681967">
    <property type="component" value="Unassembled WGS sequence"/>
</dbReference>
<keyword evidence="2" id="KW-0963">Cytoplasm</keyword>
<evidence type="ECO:0000313" key="5">
    <source>
        <dbReference type="EMBL" id="CAF4873655.1"/>
    </source>
</evidence>
<dbReference type="EMBL" id="CAJOBH010159489">
    <property type="protein sequence ID" value="CAF4873655.1"/>
    <property type="molecule type" value="Genomic_DNA"/>
</dbReference>
<comment type="caution">
    <text evidence="5">The sequence shown here is derived from an EMBL/GenBank/DDBJ whole genome shotgun (WGS) entry which is preliminary data.</text>
</comment>
<keyword evidence="3" id="KW-0479">Metal-binding</keyword>
<dbReference type="GO" id="GO:0046872">
    <property type="term" value="F:metal ion binding"/>
    <property type="evidence" value="ECO:0007669"/>
    <property type="project" value="UniProtKB-KW"/>
</dbReference>
<dbReference type="AlphaFoldDB" id="A0A8S3CF86"/>
<organism evidence="5 6">
    <name type="scientific">Rotaria magnacalcarata</name>
    <dbReference type="NCBI Taxonomy" id="392030"/>
    <lineage>
        <taxon>Eukaryota</taxon>
        <taxon>Metazoa</taxon>
        <taxon>Spiralia</taxon>
        <taxon>Gnathifera</taxon>
        <taxon>Rotifera</taxon>
        <taxon>Eurotatoria</taxon>
        <taxon>Bdelloidea</taxon>
        <taxon>Philodinida</taxon>
        <taxon>Philodinidae</taxon>
        <taxon>Rotaria</taxon>
    </lineage>
</organism>
<evidence type="ECO:0000259" key="4">
    <source>
        <dbReference type="PROSITE" id="PS50988"/>
    </source>
</evidence>
<dbReference type="PANTHER" id="PTHR14202:SF0">
    <property type="entry name" value="RNA-BINDING PROTEIN RO60"/>
    <property type="match status" value="1"/>
</dbReference>
<protein>
    <recommendedName>
        <fullName evidence="4">TROVE domain-containing protein</fullName>
    </recommendedName>
</protein>
<evidence type="ECO:0000313" key="6">
    <source>
        <dbReference type="Proteomes" id="UP000681967"/>
    </source>
</evidence>
<dbReference type="GO" id="GO:0005737">
    <property type="term" value="C:cytoplasm"/>
    <property type="evidence" value="ECO:0007669"/>
    <property type="project" value="UniProtKB-SubCell"/>
</dbReference>
<dbReference type="GO" id="GO:1990904">
    <property type="term" value="C:ribonucleoprotein complex"/>
    <property type="evidence" value="ECO:0007669"/>
    <property type="project" value="TreeGrafter"/>
</dbReference>
<name>A0A8S3CF86_9BILA</name>
<dbReference type="InterPro" id="IPR040322">
    <property type="entry name" value="TROVE2"/>
</dbReference>
<feature type="non-terminal residue" evidence="5">
    <location>
        <position position="54"/>
    </location>
</feature>
<dbReference type="PROSITE" id="PS50988">
    <property type="entry name" value="TROVE"/>
    <property type="match status" value="1"/>
</dbReference>
<proteinExistence type="predicted"/>
<feature type="non-terminal residue" evidence="5">
    <location>
        <position position="1"/>
    </location>
</feature>
<feature type="domain" description="TROVE" evidence="4">
    <location>
        <begin position="1"/>
        <end position="54"/>
    </location>
</feature>
<dbReference type="InterPro" id="IPR008858">
    <property type="entry name" value="TROVE_dom"/>
</dbReference>
<dbReference type="InterPro" id="IPR037214">
    <property type="entry name" value="TROVE_dom_sf"/>
</dbReference>
<sequence>QAAYNALPEICRIPTHLFMFIKYAHALGQNWGRAQRRAVSKWYTGQNASKLAMA</sequence>
<evidence type="ECO:0000256" key="3">
    <source>
        <dbReference type="ARBA" id="ARBA00022723"/>
    </source>
</evidence>
<reference evidence="5" key="1">
    <citation type="submission" date="2021-02" db="EMBL/GenBank/DDBJ databases">
        <authorList>
            <person name="Nowell W R."/>
        </authorList>
    </citation>
    <scope>NUCLEOTIDE SEQUENCE</scope>
</reference>
<evidence type="ECO:0000256" key="2">
    <source>
        <dbReference type="ARBA" id="ARBA00022490"/>
    </source>
</evidence>
<evidence type="ECO:0000256" key="1">
    <source>
        <dbReference type="ARBA" id="ARBA00004496"/>
    </source>
</evidence>
<gene>
    <name evidence="5" type="ORF">BYL167_LOCUS51063</name>
</gene>
<dbReference type="PANTHER" id="PTHR14202">
    <property type="entry name" value="60 KDA RIBONUCLEOPROTEIN SSA/RO"/>
    <property type="match status" value="1"/>
</dbReference>
<dbReference type="GO" id="GO:0003723">
    <property type="term" value="F:RNA binding"/>
    <property type="evidence" value="ECO:0007669"/>
    <property type="project" value="InterPro"/>
</dbReference>